<keyword evidence="4" id="KW-1185">Reference proteome</keyword>
<evidence type="ECO:0000259" key="2">
    <source>
        <dbReference type="Pfam" id="PF01145"/>
    </source>
</evidence>
<reference evidence="3 4" key="2">
    <citation type="submission" date="2020-06" db="EMBL/GenBank/DDBJ databases">
        <title>Antribacter stalactiti gen. nov., sp. nov., a new member of the family Nacardiaceae isolated from a cave.</title>
        <authorList>
            <person name="Kim I.S."/>
        </authorList>
    </citation>
    <scope>NUCLEOTIDE SEQUENCE [LARGE SCALE GENOMIC DNA]</scope>
    <source>
        <strain evidence="3 4">YC2-7</strain>
    </source>
</reference>
<protein>
    <recommendedName>
        <fullName evidence="2">Band 7 domain-containing protein</fullName>
    </recommendedName>
</protein>
<feature type="coiled-coil region" evidence="1">
    <location>
        <begin position="195"/>
        <end position="233"/>
    </location>
</feature>
<dbReference type="InterPro" id="IPR001107">
    <property type="entry name" value="Band_7"/>
</dbReference>
<dbReference type="Proteomes" id="UP000535543">
    <property type="component" value="Unassembled WGS sequence"/>
</dbReference>
<feature type="domain" description="Band 7" evidence="2">
    <location>
        <begin position="39"/>
        <end position="197"/>
    </location>
</feature>
<gene>
    <name evidence="3" type="ORF">FGL95_20070</name>
</gene>
<keyword evidence="1" id="KW-0175">Coiled coil</keyword>
<evidence type="ECO:0000256" key="1">
    <source>
        <dbReference type="SAM" id="Coils"/>
    </source>
</evidence>
<comment type="caution">
    <text evidence="3">The sequence shown here is derived from an EMBL/GenBank/DDBJ whole genome shotgun (WGS) entry which is preliminary data.</text>
</comment>
<sequence length="333" mass="36759">MADITKFWFLRHLRANATAHIRHLNRARLSHDGAGQAFWFRPLNAALSEVPVDDREQPLLFHARTVDFQDVTVQATITYRVADPALAATRIDFGIDPDTGAWRSRPLEQVGGLLTELAQQHALELLGRMTLPQALAEGMAAVRDRITSGLTADQRIADTGLAIIDIRVVAVRAEADVERALQTPTRERVQQDSDKATFERRALAVERERAIAENELQNQIELAKREEQLVTQKGQNERKRATEHAAAKWVEAESKADQQRLLADAEAQATRVVGLAQAETEAARLGAYRDLDNTTVLALALKEIAGNLPNIGTLNLTPDVLTEVLTGLTAGRQ</sequence>
<organism evidence="3 4">
    <name type="scientific">Antrihabitans stalactiti</name>
    <dbReference type="NCBI Taxonomy" id="2584121"/>
    <lineage>
        <taxon>Bacteria</taxon>
        <taxon>Bacillati</taxon>
        <taxon>Actinomycetota</taxon>
        <taxon>Actinomycetes</taxon>
        <taxon>Mycobacteriales</taxon>
        <taxon>Nocardiaceae</taxon>
        <taxon>Antrihabitans</taxon>
    </lineage>
</organism>
<evidence type="ECO:0000313" key="4">
    <source>
        <dbReference type="Proteomes" id="UP000535543"/>
    </source>
</evidence>
<dbReference type="RefSeq" id="WP_169590133.1">
    <property type="nucleotide sequence ID" value="NZ_VCQU01000007.1"/>
</dbReference>
<dbReference type="Gene3D" id="3.30.479.30">
    <property type="entry name" value="Band 7 domain"/>
    <property type="match status" value="1"/>
</dbReference>
<reference evidence="3 4" key="1">
    <citation type="submission" date="2019-05" db="EMBL/GenBank/DDBJ databases">
        <authorList>
            <person name="Lee S.D."/>
        </authorList>
    </citation>
    <scope>NUCLEOTIDE SEQUENCE [LARGE SCALE GENOMIC DNA]</scope>
    <source>
        <strain evidence="3 4">YC2-7</strain>
    </source>
</reference>
<dbReference type="SUPFAM" id="SSF117892">
    <property type="entry name" value="Band 7/SPFH domain"/>
    <property type="match status" value="1"/>
</dbReference>
<dbReference type="EMBL" id="VCQU01000007">
    <property type="protein sequence ID" value="NMN97337.1"/>
    <property type="molecule type" value="Genomic_DNA"/>
</dbReference>
<accession>A0A848KNT7</accession>
<name>A0A848KNT7_9NOCA</name>
<evidence type="ECO:0000313" key="3">
    <source>
        <dbReference type="EMBL" id="NMN97337.1"/>
    </source>
</evidence>
<dbReference type="InterPro" id="IPR036013">
    <property type="entry name" value="Band_7/SPFH_dom_sf"/>
</dbReference>
<dbReference type="AlphaFoldDB" id="A0A848KNT7"/>
<dbReference type="Pfam" id="PF01145">
    <property type="entry name" value="Band_7"/>
    <property type="match status" value="1"/>
</dbReference>
<proteinExistence type="predicted"/>